<protein>
    <submittedName>
        <fullName evidence="1">Uncharacterized protein</fullName>
    </submittedName>
</protein>
<gene>
    <name evidence="1" type="ordered locus">Rcas_3452</name>
</gene>
<sequence>MSYGRALDTRNGEHAHAAFVAEWEQTAAREGWRTGGVAISDAAVHQIQRTPIRRGYLTQSKEWRASCAAARTVDRLRRRCNGNTNDR</sequence>
<organism evidence="1 2">
    <name type="scientific">Roseiflexus castenholzii (strain DSM 13941 / HLO8)</name>
    <dbReference type="NCBI Taxonomy" id="383372"/>
    <lineage>
        <taxon>Bacteria</taxon>
        <taxon>Bacillati</taxon>
        <taxon>Chloroflexota</taxon>
        <taxon>Chloroflexia</taxon>
        <taxon>Chloroflexales</taxon>
        <taxon>Roseiflexineae</taxon>
        <taxon>Roseiflexaceae</taxon>
        <taxon>Roseiflexus</taxon>
    </lineage>
</organism>
<keyword evidence="2" id="KW-1185">Reference proteome</keyword>
<dbReference type="EMBL" id="CP000804">
    <property type="protein sequence ID" value="ABU59502.1"/>
    <property type="molecule type" value="Genomic_DNA"/>
</dbReference>
<name>A7NPK6_ROSCS</name>
<dbReference type="AlphaFoldDB" id="A7NPK6"/>
<dbReference type="KEGG" id="rca:Rcas_3452"/>
<dbReference type="HOGENOM" id="CLU_2481336_0_0_0"/>
<reference evidence="1 2" key="1">
    <citation type="submission" date="2007-08" db="EMBL/GenBank/DDBJ databases">
        <title>Complete sequence of Roseiflexus castenholzii DSM 13941.</title>
        <authorList>
            <consortium name="US DOE Joint Genome Institute"/>
            <person name="Copeland A."/>
            <person name="Lucas S."/>
            <person name="Lapidus A."/>
            <person name="Barry K."/>
            <person name="Glavina del Rio T."/>
            <person name="Dalin E."/>
            <person name="Tice H."/>
            <person name="Pitluck S."/>
            <person name="Thompson L.S."/>
            <person name="Brettin T."/>
            <person name="Bruce D."/>
            <person name="Detter J.C."/>
            <person name="Han C."/>
            <person name="Tapia R."/>
            <person name="Schmutz J."/>
            <person name="Larimer F."/>
            <person name="Land M."/>
            <person name="Hauser L."/>
            <person name="Kyrpides N."/>
            <person name="Mikhailova N."/>
            <person name="Bryant D.A."/>
            <person name="Hanada S."/>
            <person name="Tsukatani Y."/>
            <person name="Richardson P."/>
        </authorList>
    </citation>
    <scope>NUCLEOTIDE SEQUENCE [LARGE SCALE GENOMIC DNA]</scope>
    <source>
        <strain evidence="2">DSM 13941 / HLO8</strain>
    </source>
</reference>
<evidence type="ECO:0000313" key="1">
    <source>
        <dbReference type="EMBL" id="ABU59502.1"/>
    </source>
</evidence>
<accession>A7NPK6</accession>
<evidence type="ECO:0000313" key="2">
    <source>
        <dbReference type="Proteomes" id="UP000000263"/>
    </source>
</evidence>
<dbReference type="STRING" id="383372.Rcas_3452"/>
<proteinExistence type="predicted"/>
<dbReference type="Proteomes" id="UP000000263">
    <property type="component" value="Chromosome"/>
</dbReference>